<reference evidence="3" key="1">
    <citation type="journal article" date="2019" name="Int. J. Syst. Evol. Microbiol.">
        <title>The Global Catalogue of Microorganisms (GCM) 10K type strain sequencing project: providing services to taxonomists for standard genome sequencing and annotation.</title>
        <authorList>
            <consortium name="The Broad Institute Genomics Platform"/>
            <consortium name="The Broad Institute Genome Sequencing Center for Infectious Disease"/>
            <person name="Wu L."/>
            <person name="Ma J."/>
        </authorList>
    </citation>
    <scope>NUCLEOTIDE SEQUENCE [LARGE SCALE GENOMIC DNA]</scope>
    <source>
        <strain evidence="3">JCM 12140</strain>
    </source>
</reference>
<evidence type="ECO:0000313" key="2">
    <source>
        <dbReference type="EMBL" id="GAA1494305.1"/>
    </source>
</evidence>
<organism evidence="2 3">
    <name type="scientific">Curtobacterium herbarum</name>
    <dbReference type="NCBI Taxonomy" id="150122"/>
    <lineage>
        <taxon>Bacteria</taxon>
        <taxon>Bacillati</taxon>
        <taxon>Actinomycetota</taxon>
        <taxon>Actinomycetes</taxon>
        <taxon>Micrococcales</taxon>
        <taxon>Microbacteriaceae</taxon>
        <taxon>Curtobacterium</taxon>
    </lineage>
</organism>
<dbReference type="RefSeq" id="WP_204609548.1">
    <property type="nucleotide sequence ID" value="NZ_BAAAJX010000015.1"/>
</dbReference>
<dbReference type="EMBL" id="BAAAJX010000015">
    <property type="protein sequence ID" value="GAA1494305.1"/>
    <property type="molecule type" value="Genomic_DNA"/>
</dbReference>
<keyword evidence="3" id="KW-1185">Reference proteome</keyword>
<protein>
    <submittedName>
        <fullName evidence="2">Uncharacterized protein</fullName>
    </submittedName>
</protein>
<dbReference type="Proteomes" id="UP001501742">
    <property type="component" value="Unassembled WGS sequence"/>
</dbReference>
<name>A0ABP4KAD5_9MICO</name>
<accession>A0ABP4KAD5</accession>
<evidence type="ECO:0000256" key="1">
    <source>
        <dbReference type="SAM" id="MobiDB-lite"/>
    </source>
</evidence>
<sequence length="129" mass="14179">MDEAVLYDLCSRARLVHLRTGGAEAGLRGLTDCIAAASGAPDRYPHMRLAQLIDSAPRPVGFRYGMRQLESVSTSRTTPPEDYSGEQRRDYEQAQTALLRAIGKDSGEPASGPVAVARNVLEQFVLRWF</sequence>
<comment type="caution">
    <text evidence="2">The sequence shown here is derived from an EMBL/GenBank/DDBJ whole genome shotgun (WGS) entry which is preliminary data.</text>
</comment>
<gene>
    <name evidence="2" type="ORF">GCM10009627_26510</name>
</gene>
<proteinExistence type="predicted"/>
<evidence type="ECO:0000313" key="3">
    <source>
        <dbReference type="Proteomes" id="UP001501742"/>
    </source>
</evidence>
<feature type="region of interest" description="Disordered" evidence="1">
    <location>
        <begin position="70"/>
        <end position="90"/>
    </location>
</feature>